<proteinExistence type="predicted"/>
<keyword evidence="2" id="KW-1185">Reference proteome</keyword>
<dbReference type="AlphaFoldDB" id="N1UUU8"/>
<protein>
    <submittedName>
        <fullName evidence="1">Uncharacterized protein</fullName>
    </submittedName>
</protein>
<accession>N1UUU8</accession>
<evidence type="ECO:0000313" key="1">
    <source>
        <dbReference type="EMBL" id="EMY32795.1"/>
    </source>
</evidence>
<evidence type="ECO:0000313" key="2">
    <source>
        <dbReference type="Proteomes" id="UP000010729"/>
    </source>
</evidence>
<name>N1UUU8_9MICC</name>
<dbReference type="EMBL" id="ANPE02000231">
    <property type="protein sequence ID" value="EMY32795.1"/>
    <property type="molecule type" value="Genomic_DNA"/>
</dbReference>
<organism evidence="1 2">
    <name type="scientific">Arthrobacter crystallopoietes BAB-32</name>
    <dbReference type="NCBI Taxonomy" id="1246476"/>
    <lineage>
        <taxon>Bacteria</taxon>
        <taxon>Bacillati</taxon>
        <taxon>Actinomycetota</taxon>
        <taxon>Actinomycetes</taxon>
        <taxon>Micrococcales</taxon>
        <taxon>Micrococcaceae</taxon>
        <taxon>Crystallibacter</taxon>
    </lineage>
</organism>
<dbReference type="OrthoDB" id="9899552at2"/>
<reference evidence="1 2" key="1">
    <citation type="journal article" date="2013" name="Genome Announc.">
        <title>Draft Genome Sequence of Arthrobacter crystallopoietes Strain BAB-32, Revealing Genes for Bioremediation.</title>
        <authorList>
            <person name="Joshi M.N."/>
            <person name="Pandit A.S."/>
            <person name="Sharma A."/>
            <person name="Pandya R.V."/>
            <person name="Desai S.M."/>
            <person name="Saxena A.K."/>
            <person name="Bagatharia S.B."/>
        </authorList>
    </citation>
    <scope>NUCLEOTIDE SEQUENCE [LARGE SCALE GENOMIC DNA]</scope>
    <source>
        <strain evidence="1 2">BAB-32</strain>
    </source>
</reference>
<dbReference type="RefSeq" id="WP_005272807.1">
    <property type="nucleotide sequence ID" value="NZ_ANPE02000231.1"/>
</dbReference>
<dbReference type="Proteomes" id="UP000010729">
    <property type="component" value="Unassembled WGS sequence"/>
</dbReference>
<sequence>MDTHAEHFAVFQPQSAGAAAPPLRIYRGRPGLLGEQLAEALDNPELLEGSWELVHTFAGPAADTDDAVRQLSGASLRFDRGNLIEAGAWRILPLSGFRTN</sequence>
<comment type="caution">
    <text evidence="1">The sequence shown here is derived from an EMBL/GenBank/DDBJ whole genome shotgun (WGS) entry which is preliminary data.</text>
</comment>
<gene>
    <name evidence="1" type="ORF">D477_018254</name>
</gene>